<dbReference type="RefSeq" id="XP_056058623.1">
    <property type="nucleotide sequence ID" value="XM_056203135.1"/>
</dbReference>
<evidence type="ECO:0000259" key="5">
    <source>
        <dbReference type="PROSITE" id="PS50013"/>
    </source>
</evidence>
<keyword evidence="3" id="KW-0539">Nucleus</keyword>
<feature type="compositionally biased region" description="Low complexity" evidence="4">
    <location>
        <begin position="52"/>
        <end position="69"/>
    </location>
</feature>
<evidence type="ECO:0000256" key="2">
    <source>
        <dbReference type="ARBA" id="ARBA00011353"/>
    </source>
</evidence>
<evidence type="ECO:0000256" key="3">
    <source>
        <dbReference type="ARBA" id="ARBA00023242"/>
    </source>
</evidence>
<feature type="domain" description="Chromo" evidence="5">
    <location>
        <begin position="159"/>
        <end position="220"/>
    </location>
</feature>
<dbReference type="SUPFAM" id="SSF54160">
    <property type="entry name" value="Chromo domain-like"/>
    <property type="match status" value="1"/>
</dbReference>
<dbReference type="Pfam" id="PF00385">
    <property type="entry name" value="Chromo"/>
    <property type="match status" value="1"/>
</dbReference>
<feature type="compositionally biased region" description="Basic residues" evidence="4">
    <location>
        <begin position="125"/>
        <end position="136"/>
    </location>
</feature>
<dbReference type="PANTHER" id="PTHR22812">
    <property type="entry name" value="CHROMOBOX PROTEIN"/>
    <property type="match status" value="1"/>
</dbReference>
<dbReference type="InterPro" id="IPR023779">
    <property type="entry name" value="Chromodomain_CS"/>
</dbReference>
<dbReference type="EMBL" id="JAJHUN010000001">
    <property type="protein sequence ID" value="KAJ4163708.1"/>
    <property type="molecule type" value="Genomic_DNA"/>
</dbReference>
<comment type="subunit">
    <text evidence="2">Component of the NuA4 histone acetyltransferase complex.</text>
</comment>
<dbReference type="InterPro" id="IPR016197">
    <property type="entry name" value="Chromo-like_dom_sf"/>
</dbReference>
<name>A0A9W8QLR5_AKAMU</name>
<dbReference type="PROSITE" id="PS00598">
    <property type="entry name" value="CHROMO_1"/>
    <property type="match status" value="1"/>
</dbReference>
<sequence length="221" mass="24843">MPPTVVCLPFPTANGTQEQHTEDAPSNHQSENHIRSDILHARIKKKVMTPERAAAPARPRRSQVQAAQSTPERMPSLSESATESEGGNAATAHTPATTPSINGSALKRKRTEVPNSNSEEEPRPAPKRKGGRKRQSQGHIQSPKKAVKAVEEKEDEITWEVERIVGDRIEADTYIHWYQVKWKGYSTKHNTWEPKKNLTTCQGLIEDFERLEKKESIGKKK</sequence>
<comment type="caution">
    <text evidence="6">The sequence shown here is derived from an EMBL/GenBank/DDBJ whole genome shotgun (WGS) entry which is preliminary data.</text>
</comment>
<evidence type="ECO:0000313" key="6">
    <source>
        <dbReference type="EMBL" id="KAJ4163708.1"/>
    </source>
</evidence>
<protein>
    <recommendedName>
        <fullName evidence="5">Chromo domain-containing protein</fullName>
    </recommendedName>
</protein>
<dbReference type="GO" id="GO:0005634">
    <property type="term" value="C:nucleus"/>
    <property type="evidence" value="ECO:0007669"/>
    <property type="project" value="UniProtKB-SubCell"/>
</dbReference>
<feature type="compositionally biased region" description="Low complexity" evidence="4">
    <location>
        <begin position="89"/>
        <end position="99"/>
    </location>
</feature>
<dbReference type="InterPro" id="IPR051219">
    <property type="entry name" value="Heterochromatin_chromo-domain"/>
</dbReference>
<dbReference type="KEGG" id="amus:LMH87_005417"/>
<proteinExistence type="predicted"/>
<accession>A0A9W8QLR5</accession>
<dbReference type="Gene3D" id="2.40.50.40">
    <property type="match status" value="1"/>
</dbReference>
<dbReference type="InterPro" id="IPR023780">
    <property type="entry name" value="Chromo_domain"/>
</dbReference>
<feature type="region of interest" description="Disordered" evidence="4">
    <location>
        <begin position="1"/>
        <end position="149"/>
    </location>
</feature>
<comment type="subcellular location">
    <subcellularLocation>
        <location evidence="1">Nucleus</location>
    </subcellularLocation>
</comment>
<dbReference type="PROSITE" id="PS50013">
    <property type="entry name" value="CHROMO_2"/>
    <property type="match status" value="1"/>
</dbReference>
<dbReference type="InterPro" id="IPR000953">
    <property type="entry name" value="Chromo/chromo_shadow_dom"/>
</dbReference>
<feature type="compositionally biased region" description="Basic and acidic residues" evidence="4">
    <location>
        <begin position="19"/>
        <end position="40"/>
    </location>
</feature>
<dbReference type="GO" id="GO:0006338">
    <property type="term" value="P:chromatin remodeling"/>
    <property type="evidence" value="ECO:0007669"/>
    <property type="project" value="UniProtKB-ARBA"/>
</dbReference>
<dbReference type="AlphaFoldDB" id="A0A9W8QLR5"/>
<dbReference type="CDD" id="cd00024">
    <property type="entry name" value="CD_CSD"/>
    <property type="match status" value="1"/>
</dbReference>
<gene>
    <name evidence="6" type="ORF">LMH87_005417</name>
</gene>
<reference evidence="6" key="1">
    <citation type="journal article" date="2023" name="Access Microbiol">
        <title>De-novo genome assembly for Akanthomyces muscarius, a biocontrol agent of insect agricultural pests.</title>
        <authorList>
            <person name="Erdos Z."/>
            <person name="Studholme D.J."/>
            <person name="Raymond B."/>
            <person name="Sharma M."/>
        </authorList>
    </citation>
    <scope>NUCLEOTIDE SEQUENCE</scope>
    <source>
        <strain evidence="6">Ve6</strain>
    </source>
</reference>
<organism evidence="6 7">
    <name type="scientific">Akanthomyces muscarius</name>
    <name type="common">Entomopathogenic fungus</name>
    <name type="synonym">Lecanicillium muscarium</name>
    <dbReference type="NCBI Taxonomy" id="2231603"/>
    <lineage>
        <taxon>Eukaryota</taxon>
        <taxon>Fungi</taxon>
        <taxon>Dikarya</taxon>
        <taxon>Ascomycota</taxon>
        <taxon>Pezizomycotina</taxon>
        <taxon>Sordariomycetes</taxon>
        <taxon>Hypocreomycetidae</taxon>
        <taxon>Hypocreales</taxon>
        <taxon>Cordycipitaceae</taxon>
        <taxon>Akanthomyces</taxon>
    </lineage>
</organism>
<evidence type="ECO:0000256" key="4">
    <source>
        <dbReference type="SAM" id="MobiDB-lite"/>
    </source>
</evidence>
<evidence type="ECO:0000313" key="7">
    <source>
        <dbReference type="Proteomes" id="UP001144673"/>
    </source>
</evidence>
<keyword evidence="7" id="KW-1185">Reference proteome</keyword>
<dbReference type="SMART" id="SM00298">
    <property type="entry name" value="CHROMO"/>
    <property type="match status" value="1"/>
</dbReference>
<dbReference type="Proteomes" id="UP001144673">
    <property type="component" value="Chromosome 1"/>
</dbReference>
<dbReference type="GeneID" id="80892576"/>
<evidence type="ECO:0000256" key="1">
    <source>
        <dbReference type="ARBA" id="ARBA00004123"/>
    </source>
</evidence>